<dbReference type="Proteomes" id="UP000599578">
    <property type="component" value="Unassembled WGS sequence"/>
</dbReference>
<sequence>MMLSRVAERIYWAARYLERVENTARLVSVYDNLLFDLPRSVNIGWFNLVVINSGTELFHERYRIQDERNVVKFTLADDTNPSSMLSSLLLVRENIRTARDVLPAEAWELVNELRLFATHNIQQGINRSGRHAFLNGIIEGCQGINGLMEGTMSRDPAWDFMRLGCNLERADMATRLLDAGAAVLLTSDEDDIAGLEQLVWGNVLRSAGAYMPYRRTMRTAVNGPDVANFLLSDEHFPRSVHFCLERIAAAASHLPKAGKQHRSLKLELPPYSIENDEHLGQAFRDHLNDLQLRLMEVHASIAENWFLHDN</sequence>
<evidence type="ECO:0000259" key="1">
    <source>
        <dbReference type="Pfam" id="PF04168"/>
    </source>
</evidence>
<feature type="domain" description="DUF403" evidence="1">
    <location>
        <begin position="2"/>
        <end position="306"/>
    </location>
</feature>
<dbReference type="PANTHER" id="PTHR34595:SF7">
    <property type="entry name" value="SLL1039 PROTEIN"/>
    <property type="match status" value="1"/>
</dbReference>
<dbReference type="RefSeq" id="WP_229721895.1">
    <property type="nucleotide sequence ID" value="NZ_BMLT01000005.1"/>
</dbReference>
<gene>
    <name evidence="2" type="ORF">GCM10011348_24360</name>
</gene>
<organism evidence="2 3">
    <name type="scientific">Marinobacterium nitratireducens</name>
    <dbReference type="NCBI Taxonomy" id="518897"/>
    <lineage>
        <taxon>Bacteria</taxon>
        <taxon>Pseudomonadati</taxon>
        <taxon>Pseudomonadota</taxon>
        <taxon>Gammaproteobacteria</taxon>
        <taxon>Oceanospirillales</taxon>
        <taxon>Oceanospirillaceae</taxon>
        <taxon>Marinobacterium</taxon>
    </lineage>
</organism>
<reference evidence="2 3" key="1">
    <citation type="journal article" date="2014" name="Int. J. Syst. Evol. Microbiol.">
        <title>Complete genome sequence of Corynebacterium casei LMG S-19264T (=DSM 44701T), isolated from a smear-ripened cheese.</title>
        <authorList>
            <consortium name="US DOE Joint Genome Institute (JGI-PGF)"/>
            <person name="Walter F."/>
            <person name="Albersmeier A."/>
            <person name="Kalinowski J."/>
            <person name="Ruckert C."/>
        </authorList>
    </citation>
    <scope>NUCLEOTIDE SEQUENCE [LARGE SCALE GENOMIC DNA]</scope>
    <source>
        <strain evidence="2 3">CGMCC 1.7286</strain>
    </source>
</reference>
<dbReference type="EMBL" id="BMLT01000005">
    <property type="protein sequence ID" value="GGO82595.1"/>
    <property type="molecule type" value="Genomic_DNA"/>
</dbReference>
<dbReference type="InterPro" id="IPR007296">
    <property type="entry name" value="DUF403"/>
</dbReference>
<name>A0A917ZFV8_9GAMM</name>
<accession>A0A917ZFV8</accession>
<comment type="caution">
    <text evidence="2">The sequence shown here is derived from an EMBL/GenBank/DDBJ whole genome shotgun (WGS) entry which is preliminary data.</text>
</comment>
<proteinExistence type="predicted"/>
<keyword evidence="3" id="KW-1185">Reference proteome</keyword>
<evidence type="ECO:0000313" key="2">
    <source>
        <dbReference type="EMBL" id="GGO82595.1"/>
    </source>
</evidence>
<dbReference type="Pfam" id="PF04168">
    <property type="entry name" value="Alpha-E"/>
    <property type="match status" value="1"/>
</dbReference>
<evidence type="ECO:0000313" key="3">
    <source>
        <dbReference type="Proteomes" id="UP000599578"/>
    </source>
</evidence>
<dbReference type="PANTHER" id="PTHR34595">
    <property type="entry name" value="BLR5612 PROTEIN"/>
    <property type="match status" value="1"/>
</dbReference>
<protein>
    <recommendedName>
        <fullName evidence="1">DUF403 domain-containing protein</fullName>
    </recommendedName>
</protein>
<dbReference type="AlphaFoldDB" id="A0A917ZFV8"/>
<dbReference type="InterPro" id="IPR051680">
    <property type="entry name" value="ATP-dep_Glu-Cys_Ligase-2"/>
</dbReference>